<sequence>MPIIDLRATADAGVAADTQTFTTPKLFKQQALQFKKYYWNAPSRRIYSLSKPGLNDSTPERNSDSRSDRTSPESRTRRRVPYGNHCPGGTATCKHGSRPGSGCRNAALARPKSPRDFFPRTSPHIPGFILNKLKRNESSLCYSREMSRHRVGRRRWVTMAPNRDVIRIRLLHPKANVKPLTLIKITDLINAGRRRRRAENSMLKRTMAVLSRGNKEAFRVIFKRKATKKKNKGTSGNNAEQGLARGEGDGRGAGGGGWYRTLRRSKTNVAPKLLAHREPP</sequence>
<comment type="caution">
    <text evidence="2">The sequence shown here is derived from an EMBL/GenBank/DDBJ whole genome shotgun (WGS) entry which is preliminary data.</text>
</comment>
<dbReference type="Proteomes" id="UP000299102">
    <property type="component" value="Unassembled WGS sequence"/>
</dbReference>
<feature type="region of interest" description="Disordered" evidence="1">
    <location>
        <begin position="227"/>
        <end position="280"/>
    </location>
</feature>
<proteinExistence type="predicted"/>
<dbReference type="EMBL" id="BGZK01000387">
    <property type="protein sequence ID" value="GBP40747.1"/>
    <property type="molecule type" value="Genomic_DNA"/>
</dbReference>
<feature type="region of interest" description="Disordered" evidence="1">
    <location>
        <begin position="49"/>
        <end position="106"/>
    </location>
</feature>
<name>A0A4C1VQW3_EUMVA</name>
<evidence type="ECO:0000313" key="3">
    <source>
        <dbReference type="Proteomes" id="UP000299102"/>
    </source>
</evidence>
<reference evidence="2 3" key="1">
    <citation type="journal article" date="2019" name="Commun. Biol.">
        <title>The bagworm genome reveals a unique fibroin gene that provides high tensile strength.</title>
        <authorList>
            <person name="Kono N."/>
            <person name="Nakamura H."/>
            <person name="Ohtoshi R."/>
            <person name="Tomita M."/>
            <person name="Numata K."/>
            <person name="Arakawa K."/>
        </authorList>
    </citation>
    <scope>NUCLEOTIDE SEQUENCE [LARGE SCALE GENOMIC DNA]</scope>
</reference>
<feature type="compositionally biased region" description="Basic and acidic residues" evidence="1">
    <location>
        <begin position="58"/>
        <end position="75"/>
    </location>
</feature>
<gene>
    <name evidence="2" type="ORF">EVAR_26410_1</name>
</gene>
<feature type="compositionally biased region" description="Low complexity" evidence="1">
    <location>
        <begin position="233"/>
        <end position="244"/>
    </location>
</feature>
<keyword evidence="3" id="KW-1185">Reference proteome</keyword>
<accession>A0A4C1VQW3</accession>
<protein>
    <submittedName>
        <fullName evidence="2">Uncharacterized protein</fullName>
    </submittedName>
</protein>
<evidence type="ECO:0000256" key="1">
    <source>
        <dbReference type="SAM" id="MobiDB-lite"/>
    </source>
</evidence>
<evidence type="ECO:0000313" key="2">
    <source>
        <dbReference type="EMBL" id="GBP40747.1"/>
    </source>
</evidence>
<dbReference type="AlphaFoldDB" id="A0A4C1VQW3"/>
<organism evidence="2 3">
    <name type="scientific">Eumeta variegata</name>
    <name type="common">Bagworm moth</name>
    <name type="synonym">Eumeta japonica</name>
    <dbReference type="NCBI Taxonomy" id="151549"/>
    <lineage>
        <taxon>Eukaryota</taxon>
        <taxon>Metazoa</taxon>
        <taxon>Ecdysozoa</taxon>
        <taxon>Arthropoda</taxon>
        <taxon>Hexapoda</taxon>
        <taxon>Insecta</taxon>
        <taxon>Pterygota</taxon>
        <taxon>Neoptera</taxon>
        <taxon>Endopterygota</taxon>
        <taxon>Lepidoptera</taxon>
        <taxon>Glossata</taxon>
        <taxon>Ditrysia</taxon>
        <taxon>Tineoidea</taxon>
        <taxon>Psychidae</taxon>
        <taxon>Oiketicinae</taxon>
        <taxon>Eumeta</taxon>
    </lineage>
</organism>